<dbReference type="InterPro" id="IPR005720">
    <property type="entry name" value="Dihydroorotate_DH_cat"/>
</dbReference>
<evidence type="ECO:0000256" key="5">
    <source>
        <dbReference type="ARBA" id="ARBA00022975"/>
    </source>
</evidence>
<protein>
    <submittedName>
        <fullName evidence="8">Dihydroorotate dehydrogenase-like protein</fullName>
    </submittedName>
</protein>
<accession>A0A426U0D6</accession>
<evidence type="ECO:0000313" key="9">
    <source>
        <dbReference type="Proteomes" id="UP000280307"/>
    </source>
</evidence>
<dbReference type="GO" id="GO:0006207">
    <property type="term" value="P:'de novo' pyrimidine nucleobase biosynthetic process"/>
    <property type="evidence" value="ECO:0007669"/>
    <property type="project" value="TreeGrafter"/>
</dbReference>
<dbReference type="Gene3D" id="3.20.20.70">
    <property type="entry name" value="Aldolase class I"/>
    <property type="match status" value="1"/>
</dbReference>
<dbReference type="GO" id="GO:0004152">
    <property type="term" value="F:dihydroorotate dehydrogenase activity"/>
    <property type="evidence" value="ECO:0007669"/>
    <property type="project" value="TreeGrafter"/>
</dbReference>
<evidence type="ECO:0000256" key="1">
    <source>
        <dbReference type="ARBA" id="ARBA00001917"/>
    </source>
</evidence>
<reference evidence="8 9" key="1">
    <citation type="submission" date="2018-12" db="EMBL/GenBank/DDBJ databases">
        <title>Genome Sequence of Candidatus Viridilinea halotolerans isolated from saline sulfide-rich spring.</title>
        <authorList>
            <person name="Grouzdev D.S."/>
            <person name="Burganskaya E.I."/>
            <person name="Krutkina M.S."/>
            <person name="Sukhacheva M.V."/>
            <person name="Gorlenko V.M."/>
        </authorList>
    </citation>
    <scope>NUCLEOTIDE SEQUENCE [LARGE SCALE GENOMIC DNA]</scope>
    <source>
        <strain evidence="8">Chok-6</strain>
    </source>
</reference>
<dbReference type="InterPro" id="IPR013785">
    <property type="entry name" value="Aldolase_TIM"/>
</dbReference>
<sequence length="358" mass="39362">MPDLSTTYLGLKLKTPIVASASPISQRIDTVRRLADAGVSAIVMYSLFEEQIIHQSLEMDHFLSHGSESFAEALSYLPDTGRYSVGPERYIDHLAKLKQSVDIPVIGSLNGVSPGGWVHYAQLMEEAGADAVELNIYYMPTETHITSAELEQNYVDLVSAVRAEIKIPLAVKLSPFFTTLPNLAARLDQAGANGLVLFNRFYQSDFDLDNLEVIHNLHLSTPDELRLPLRAVATLYGHINADMAITRGVHSASDVLKCMMAGARAAMMASALLKGDGPSHVADMISDLRAWMQEHEYDSISLMQGSMSKRAVAEPAAFERANYMKVLSSFHFNTGMVAHSALTSNMLYPFMDTAMDEE</sequence>
<keyword evidence="6" id="KW-0560">Oxidoreductase</keyword>
<comment type="caution">
    <text evidence="8">The sequence shown here is derived from an EMBL/GenBank/DDBJ whole genome shotgun (WGS) entry which is preliminary data.</text>
</comment>
<keyword evidence="5" id="KW-0665">Pyrimidine biosynthesis</keyword>
<evidence type="ECO:0000256" key="6">
    <source>
        <dbReference type="ARBA" id="ARBA00023002"/>
    </source>
</evidence>
<dbReference type="GO" id="GO:0005737">
    <property type="term" value="C:cytoplasm"/>
    <property type="evidence" value="ECO:0007669"/>
    <property type="project" value="InterPro"/>
</dbReference>
<name>A0A426U0D6_9CHLR</name>
<dbReference type="InterPro" id="IPR050074">
    <property type="entry name" value="DHO_dehydrogenase"/>
</dbReference>
<dbReference type="SUPFAM" id="SSF51395">
    <property type="entry name" value="FMN-linked oxidoreductases"/>
    <property type="match status" value="1"/>
</dbReference>
<dbReference type="Proteomes" id="UP000280307">
    <property type="component" value="Unassembled WGS sequence"/>
</dbReference>
<dbReference type="NCBIfam" id="NF005741">
    <property type="entry name" value="PRK07565.1"/>
    <property type="match status" value="1"/>
</dbReference>
<dbReference type="PANTHER" id="PTHR48109:SF3">
    <property type="entry name" value="SLL0744 PROTEIN"/>
    <property type="match status" value="1"/>
</dbReference>
<keyword evidence="3" id="KW-0285">Flavoprotein</keyword>
<feature type="domain" description="Dihydroorotate dehydrogenase catalytic" evidence="7">
    <location>
        <begin position="80"/>
        <end position="290"/>
    </location>
</feature>
<dbReference type="CDD" id="cd04739">
    <property type="entry name" value="DHOD_like"/>
    <property type="match status" value="1"/>
</dbReference>
<comment type="cofactor">
    <cofactor evidence="1">
        <name>FMN</name>
        <dbReference type="ChEBI" id="CHEBI:58210"/>
    </cofactor>
</comment>
<evidence type="ECO:0000256" key="4">
    <source>
        <dbReference type="ARBA" id="ARBA00022643"/>
    </source>
</evidence>
<evidence type="ECO:0000256" key="3">
    <source>
        <dbReference type="ARBA" id="ARBA00022630"/>
    </source>
</evidence>
<comment type="pathway">
    <text evidence="2">Pyrimidine metabolism; UMP biosynthesis via de novo pathway.</text>
</comment>
<dbReference type="Pfam" id="PF01180">
    <property type="entry name" value="DHO_dh"/>
    <property type="match status" value="1"/>
</dbReference>
<proteinExistence type="predicted"/>
<evidence type="ECO:0000313" key="8">
    <source>
        <dbReference type="EMBL" id="RRR72142.1"/>
    </source>
</evidence>
<dbReference type="GO" id="GO:0006221">
    <property type="term" value="P:pyrimidine nucleotide biosynthetic process"/>
    <property type="evidence" value="ECO:0007669"/>
    <property type="project" value="UniProtKB-KW"/>
</dbReference>
<organism evidence="8 9">
    <name type="scientific">Candidatus Viridilinea halotolerans</name>
    <dbReference type="NCBI Taxonomy" id="2491704"/>
    <lineage>
        <taxon>Bacteria</taxon>
        <taxon>Bacillati</taxon>
        <taxon>Chloroflexota</taxon>
        <taxon>Chloroflexia</taxon>
        <taxon>Chloroflexales</taxon>
        <taxon>Chloroflexineae</taxon>
        <taxon>Oscillochloridaceae</taxon>
        <taxon>Candidatus Viridilinea</taxon>
    </lineage>
</organism>
<keyword evidence="4" id="KW-0288">FMN</keyword>
<gene>
    <name evidence="8" type="ORF">EI684_10535</name>
</gene>
<evidence type="ECO:0000256" key="2">
    <source>
        <dbReference type="ARBA" id="ARBA00004725"/>
    </source>
</evidence>
<dbReference type="PANTHER" id="PTHR48109">
    <property type="entry name" value="DIHYDROOROTATE DEHYDROGENASE (QUINONE), MITOCHONDRIAL-RELATED"/>
    <property type="match status" value="1"/>
</dbReference>
<dbReference type="AlphaFoldDB" id="A0A426U0D6"/>
<dbReference type="EMBL" id="RSAS01000409">
    <property type="protein sequence ID" value="RRR72142.1"/>
    <property type="molecule type" value="Genomic_DNA"/>
</dbReference>
<evidence type="ECO:0000259" key="7">
    <source>
        <dbReference type="Pfam" id="PF01180"/>
    </source>
</evidence>